<comment type="similarity">
    <text evidence="2 6">Belongs to the NifW family.</text>
</comment>
<evidence type="ECO:0000256" key="4">
    <source>
        <dbReference type="ARBA" id="ARBA00016274"/>
    </source>
</evidence>
<comment type="caution">
    <text evidence="7">The sequence shown here is derived from an EMBL/GenBank/DDBJ whole genome shotgun (WGS) entry which is preliminary data.</text>
</comment>
<dbReference type="InterPro" id="IPR004893">
    <property type="entry name" value="NifW"/>
</dbReference>
<evidence type="ECO:0000256" key="1">
    <source>
        <dbReference type="ARBA" id="ARBA00002247"/>
    </source>
</evidence>
<comment type="subunit">
    <text evidence="3 6">Homotrimer; associates with NifD.</text>
</comment>
<dbReference type="HAMAP" id="MF_00529">
    <property type="entry name" value="NifW"/>
    <property type="match status" value="1"/>
</dbReference>
<comment type="function">
    <text evidence="1 6">May protect the nitrogenase Fe-Mo protein from oxidative damage.</text>
</comment>
<dbReference type="PIRSF" id="PIRSF005790">
    <property type="entry name" value="NifW"/>
    <property type="match status" value="1"/>
</dbReference>
<protein>
    <recommendedName>
        <fullName evidence="4 6">Nitrogenase-stabilizing/protective protein NifW</fullName>
    </recommendedName>
</protein>
<dbReference type="Proteomes" id="UP001531129">
    <property type="component" value="Unassembled WGS sequence"/>
</dbReference>
<evidence type="ECO:0000313" key="8">
    <source>
        <dbReference type="Proteomes" id="UP001531129"/>
    </source>
</evidence>
<dbReference type="RefSeq" id="WP_264396738.1">
    <property type="nucleotide sequence ID" value="NZ_JBAMYB010000006.1"/>
</dbReference>
<gene>
    <name evidence="6 7" type="primary">nifW</name>
    <name evidence="7" type="ORF">V8Q02_12055</name>
</gene>
<dbReference type="Pfam" id="PF03206">
    <property type="entry name" value="NifW"/>
    <property type="match status" value="1"/>
</dbReference>
<keyword evidence="5 6" id="KW-0535">Nitrogen fixation</keyword>
<sequence length="127" mass="14152">MSCSSDDGRPMDVNDILERLKRLSDAEEFFAVLGVSYDANVLDVSRLHIMKKMGQYLAEDDLSDLPNQAVAARARAMLERAYEDFATSSPLTHRVFKVLEDNDPDKPAAGGPTFVPLDSVLKSFERE</sequence>
<evidence type="ECO:0000313" key="7">
    <source>
        <dbReference type="EMBL" id="MEI1248755.1"/>
    </source>
</evidence>
<dbReference type="EMBL" id="JBAMYC010000006">
    <property type="protein sequence ID" value="MEI1248755.1"/>
    <property type="molecule type" value="Genomic_DNA"/>
</dbReference>
<organism evidence="7 8">
    <name type="scientific">Rhizobium aouanii</name>
    <dbReference type="NCBI Taxonomy" id="3118145"/>
    <lineage>
        <taxon>Bacteria</taxon>
        <taxon>Pseudomonadati</taxon>
        <taxon>Pseudomonadota</taxon>
        <taxon>Alphaproteobacteria</taxon>
        <taxon>Hyphomicrobiales</taxon>
        <taxon>Rhizobiaceae</taxon>
        <taxon>Rhizobium/Agrobacterium group</taxon>
        <taxon>Rhizobium</taxon>
    </lineage>
</organism>
<reference evidence="7 8" key="1">
    <citation type="submission" date="2024-01" db="EMBL/GenBank/DDBJ databases">
        <title>Draft genome sequences of three bacterial strains isolated from Acacia saligna represent a potential new species within the genus Rhizobium.</title>
        <authorList>
            <person name="Tambong J.T."/>
            <person name="Mnasri B."/>
        </authorList>
    </citation>
    <scope>NUCLEOTIDE SEQUENCE [LARGE SCALE GENOMIC DNA]</scope>
    <source>
        <strain evidence="7 8">1AS12I</strain>
    </source>
</reference>
<proteinExistence type="inferred from homology"/>
<dbReference type="NCBIfam" id="NF002009">
    <property type="entry name" value="PRK00810.1"/>
    <property type="match status" value="1"/>
</dbReference>
<evidence type="ECO:0000256" key="2">
    <source>
        <dbReference type="ARBA" id="ARBA00008351"/>
    </source>
</evidence>
<keyword evidence="8" id="KW-1185">Reference proteome</keyword>
<name>A0ABU8CL50_9HYPH</name>
<accession>A0ABU8CL50</accession>
<evidence type="ECO:0000256" key="5">
    <source>
        <dbReference type="ARBA" id="ARBA00023231"/>
    </source>
</evidence>
<evidence type="ECO:0000256" key="6">
    <source>
        <dbReference type="HAMAP-Rule" id="MF_00529"/>
    </source>
</evidence>
<evidence type="ECO:0000256" key="3">
    <source>
        <dbReference type="ARBA" id="ARBA00011284"/>
    </source>
</evidence>